<dbReference type="Pfam" id="PF01436">
    <property type="entry name" value="NHL"/>
    <property type="match status" value="2"/>
</dbReference>
<keyword evidence="1" id="KW-0677">Repeat</keyword>
<dbReference type="InterPro" id="IPR011042">
    <property type="entry name" value="6-blade_b-propeller_TolB-like"/>
</dbReference>
<dbReference type="Gene3D" id="2.120.10.30">
    <property type="entry name" value="TolB, C-terminal domain"/>
    <property type="match status" value="2"/>
</dbReference>
<reference evidence="5 6" key="1">
    <citation type="submission" date="2018-07" db="EMBL/GenBank/DDBJ databases">
        <title>Genomic Encyclopedia of Type Strains, Phase III (KMG-III): the genomes of soil and plant-associated and newly described type strains.</title>
        <authorList>
            <person name="Whitman W."/>
        </authorList>
    </citation>
    <scope>NUCLEOTIDE SEQUENCE [LARGE SCALE GENOMIC DNA]</scope>
    <source>
        <strain evidence="5 6">CECT 7506</strain>
    </source>
</reference>
<dbReference type="InterPro" id="IPR001258">
    <property type="entry name" value="NHL_repeat"/>
</dbReference>
<dbReference type="RefSeq" id="WP_114379694.1">
    <property type="nucleotide sequence ID" value="NZ_QPJD01000005.1"/>
</dbReference>
<keyword evidence="3" id="KW-0472">Membrane</keyword>
<dbReference type="AlphaFoldDB" id="A0A368W8G9"/>
<dbReference type="InterPro" id="IPR050952">
    <property type="entry name" value="TRIM-NHL_E3_ligases"/>
</dbReference>
<dbReference type="EMBL" id="QPJD01000005">
    <property type="protein sequence ID" value="RCW48939.1"/>
    <property type="molecule type" value="Genomic_DNA"/>
</dbReference>
<sequence>MKQVSIFRFVVSMAIALLMVVTALPAQAFAATPYEGYTINNLGEDVHSINGYIYESSIDGYNLPSGPFNAPEDVFLADDGTIYVVDTGNSRVVQLNANHEVVNIIGDEEGDGKLNEPKGVFVKQDGTIYVADTKNQRIAIYDKDGKFIKQFGKPENPLLGATFSYSPSKLLVDKRNYMFVVSDGNTQGLIQIDPNGQFKGFYGANHVGFSWSRLFVKLVATDEQKAKLSVVKPLEFSNAVQDAEGFIYTTTLGTETNQLKRLSPVGVDTLNIGERRYGGRFDAGPFEVPSFLDLAVDKDGVITALDLQSSKVYQYDKLGNFLFVFGGLGEQNGLFVTPSSLAQSSDGTVYVVDKGRNRIDLFRTTPFADLVHDASKLFVDGRYKEAEGMWNEVLHLNGNFELAYLAIGKSLYKAESYKEAMHYFELARSRTDYSNAFKEYRKEYIREHFAWICLAIITIIILLRYIIPFLWRRLPALWSSRNTARTERIKGGVPHDRNV</sequence>
<evidence type="ECO:0000313" key="5">
    <source>
        <dbReference type="EMBL" id="RCW48939.1"/>
    </source>
</evidence>
<keyword evidence="3" id="KW-1133">Transmembrane helix</keyword>
<accession>A0A368W8G9</accession>
<feature type="signal peptide" evidence="4">
    <location>
        <begin position="1"/>
        <end position="30"/>
    </location>
</feature>
<evidence type="ECO:0000256" key="2">
    <source>
        <dbReference type="PROSITE-ProRule" id="PRU00504"/>
    </source>
</evidence>
<keyword evidence="6" id="KW-1185">Reference proteome</keyword>
<evidence type="ECO:0000256" key="3">
    <source>
        <dbReference type="SAM" id="Phobius"/>
    </source>
</evidence>
<name>A0A368W8G9_9BACL</name>
<dbReference type="PANTHER" id="PTHR24104:SF25">
    <property type="entry name" value="PROTEIN LIN-41"/>
    <property type="match status" value="1"/>
</dbReference>
<dbReference type="CDD" id="cd05819">
    <property type="entry name" value="NHL"/>
    <property type="match status" value="1"/>
</dbReference>
<proteinExistence type="predicted"/>
<keyword evidence="4" id="KW-0732">Signal</keyword>
<dbReference type="SUPFAM" id="SSF101898">
    <property type="entry name" value="NHL repeat"/>
    <property type="match status" value="1"/>
</dbReference>
<dbReference type="InterPro" id="IPR011990">
    <property type="entry name" value="TPR-like_helical_dom_sf"/>
</dbReference>
<dbReference type="Proteomes" id="UP000252415">
    <property type="component" value="Unassembled WGS sequence"/>
</dbReference>
<dbReference type="Gene3D" id="1.25.40.10">
    <property type="entry name" value="Tetratricopeptide repeat domain"/>
    <property type="match status" value="1"/>
</dbReference>
<feature type="repeat" description="NHL" evidence="2">
    <location>
        <begin position="322"/>
        <end position="365"/>
    </location>
</feature>
<dbReference type="SUPFAM" id="SSF48452">
    <property type="entry name" value="TPR-like"/>
    <property type="match status" value="1"/>
</dbReference>
<gene>
    <name evidence="5" type="ORF">DFP97_105124</name>
</gene>
<dbReference type="PROSITE" id="PS51125">
    <property type="entry name" value="NHL"/>
    <property type="match status" value="3"/>
</dbReference>
<dbReference type="GO" id="GO:0008270">
    <property type="term" value="F:zinc ion binding"/>
    <property type="evidence" value="ECO:0007669"/>
    <property type="project" value="UniProtKB-KW"/>
</dbReference>
<comment type="caution">
    <text evidence="5">The sequence shown here is derived from an EMBL/GenBank/DDBJ whole genome shotgun (WGS) entry which is preliminary data.</text>
</comment>
<evidence type="ECO:0000256" key="1">
    <source>
        <dbReference type="ARBA" id="ARBA00022737"/>
    </source>
</evidence>
<feature type="repeat" description="NHL" evidence="2">
    <location>
        <begin position="66"/>
        <end position="98"/>
    </location>
</feature>
<evidence type="ECO:0000256" key="4">
    <source>
        <dbReference type="SAM" id="SignalP"/>
    </source>
</evidence>
<organism evidence="5 6">
    <name type="scientific">Paenibacillus prosopidis</name>
    <dbReference type="NCBI Taxonomy" id="630520"/>
    <lineage>
        <taxon>Bacteria</taxon>
        <taxon>Bacillati</taxon>
        <taxon>Bacillota</taxon>
        <taxon>Bacilli</taxon>
        <taxon>Bacillales</taxon>
        <taxon>Paenibacillaceae</taxon>
        <taxon>Paenibacillus</taxon>
    </lineage>
</organism>
<protein>
    <submittedName>
        <fullName evidence="5">NHL repeat-containing protein</fullName>
    </submittedName>
</protein>
<evidence type="ECO:0000313" key="6">
    <source>
        <dbReference type="Proteomes" id="UP000252415"/>
    </source>
</evidence>
<dbReference type="OrthoDB" id="9799230at2"/>
<dbReference type="PANTHER" id="PTHR24104">
    <property type="entry name" value="E3 UBIQUITIN-PROTEIN LIGASE NHLRC1-RELATED"/>
    <property type="match status" value="1"/>
</dbReference>
<feature type="transmembrane region" description="Helical" evidence="3">
    <location>
        <begin position="449"/>
        <end position="471"/>
    </location>
</feature>
<feature type="chain" id="PRO_5016630204" evidence="4">
    <location>
        <begin position="31"/>
        <end position="499"/>
    </location>
</feature>
<keyword evidence="3" id="KW-0812">Transmembrane</keyword>
<feature type="repeat" description="NHL" evidence="2">
    <location>
        <begin position="110"/>
        <end position="144"/>
    </location>
</feature>